<protein>
    <submittedName>
        <fullName evidence="1">Uncharacterized protein</fullName>
    </submittedName>
</protein>
<organism evidence="1 2">
    <name type="scientific">Dentiradicibacter hellwigii</name>
    <dbReference type="NCBI Taxonomy" id="3149053"/>
    <lineage>
        <taxon>Bacteria</taxon>
        <taxon>Pseudomonadati</taxon>
        <taxon>Pseudomonadota</taxon>
        <taxon>Betaproteobacteria</taxon>
        <taxon>Rhodocyclales</taxon>
        <taxon>Rhodocyclaceae</taxon>
        <taxon>Dentiradicibacter</taxon>
    </lineage>
</organism>
<sequence length="65" mass="7049">MTRWIQIEPSVARALHKKRAAGRGPLAALAGAGARLPAWAPACVRQWTPAVSGFTRRMRGDRAAR</sequence>
<proteinExistence type="predicted"/>
<accession>A0ABV4UF48</accession>
<evidence type="ECO:0000313" key="2">
    <source>
        <dbReference type="Proteomes" id="UP001574673"/>
    </source>
</evidence>
<evidence type="ECO:0000313" key="1">
    <source>
        <dbReference type="EMBL" id="MFA9950269.1"/>
    </source>
</evidence>
<gene>
    <name evidence="1" type="ORF">ABCS64_08045</name>
</gene>
<reference evidence="2" key="1">
    <citation type="submission" date="2024-06" db="EMBL/GenBank/DDBJ databases">
        <title>Radixoralia hellwigii gen. nov., sp nov., isolated from a root canal in the human oral cavity.</title>
        <authorList>
            <person name="Bartsch S."/>
            <person name="Wittmer A."/>
            <person name="Schulz A.-K."/>
            <person name="Neumann-Schaal M."/>
            <person name="Wolf J."/>
            <person name="Gronow S."/>
            <person name="Tennert C."/>
            <person name="Haecker G."/>
            <person name="Cieplik F."/>
            <person name="Al-Ahmad A."/>
        </authorList>
    </citation>
    <scope>NUCLEOTIDE SEQUENCE [LARGE SCALE GENOMIC DNA]</scope>
    <source>
        <strain evidence="2">Wk13</strain>
    </source>
</reference>
<comment type="caution">
    <text evidence="1">The sequence shown here is derived from an EMBL/GenBank/DDBJ whole genome shotgun (WGS) entry which is preliminary data.</text>
</comment>
<keyword evidence="2" id="KW-1185">Reference proteome</keyword>
<dbReference type="EMBL" id="JBEUWX010000002">
    <property type="protein sequence ID" value="MFA9950269.1"/>
    <property type="molecule type" value="Genomic_DNA"/>
</dbReference>
<dbReference type="Proteomes" id="UP001574673">
    <property type="component" value="Unassembled WGS sequence"/>
</dbReference>
<name>A0ABV4UF48_9RHOO</name>